<dbReference type="PANTHER" id="PTHR48111:SF50">
    <property type="entry name" value="KDP OPERON TRANSCRIPTIONAL REGULATORY PROTEIN KDPE"/>
    <property type="match status" value="1"/>
</dbReference>
<dbReference type="AlphaFoldDB" id="A0A437N8P8"/>
<dbReference type="InterPro" id="IPR001789">
    <property type="entry name" value="Sig_transdc_resp-reg_receiver"/>
</dbReference>
<evidence type="ECO:0000259" key="11">
    <source>
        <dbReference type="PROSITE" id="PS51755"/>
    </source>
</evidence>
<dbReference type="GO" id="GO:0042802">
    <property type="term" value="F:identical protein binding"/>
    <property type="evidence" value="ECO:0007669"/>
    <property type="project" value="UniProtKB-ARBA"/>
</dbReference>
<keyword evidence="3 8" id="KW-0597">Phosphoprotein</keyword>
<evidence type="ECO:0000256" key="1">
    <source>
        <dbReference type="ARBA" id="ARBA00004496"/>
    </source>
</evidence>
<evidence type="ECO:0000256" key="2">
    <source>
        <dbReference type="ARBA" id="ARBA00022490"/>
    </source>
</evidence>
<dbReference type="SMART" id="SM00862">
    <property type="entry name" value="Trans_reg_C"/>
    <property type="match status" value="1"/>
</dbReference>
<dbReference type="Pfam" id="PF00486">
    <property type="entry name" value="Trans_reg_C"/>
    <property type="match status" value="1"/>
</dbReference>
<dbReference type="Pfam" id="PF00072">
    <property type="entry name" value="Response_reg"/>
    <property type="match status" value="1"/>
</dbReference>
<keyword evidence="13" id="KW-1185">Reference proteome</keyword>
<evidence type="ECO:0000256" key="9">
    <source>
        <dbReference type="PROSITE-ProRule" id="PRU01091"/>
    </source>
</evidence>
<dbReference type="PROSITE" id="PS51755">
    <property type="entry name" value="OMPR_PHOB"/>
    <property type="match status" value="1"/>
</dbReference>
<protein>
    <submittedName>
        <fullName evidence="12">Response regulator transcription factor</fullName>
    </submittedName>
</protein>
<evidence type="ECO:0000256" key="4">
    <source>
        <dbReference type="ARBA" id="ARBA00023012"/>
    </source>
</evidence>
<dbReference type="SMART" id="SM00448">
    <property type="entry name" value="REC"/>
    <property type="match status" value="1"/>
</dbReference>
<evidence type="ECO:0000256" key="5">
    <source>
        <dbReference type="ARBA" id="ARBA00023015"/>
    </source>
</evidence>
<accession>A0A437N8P8</accession>
<keyword evidence="5" id="KW-0805">Transcription regulation</keyword>
<dbReference type="InterPro" id="IPR001867">
    <property type="entry name" value="OmpR/PhoB-type_DNA-bd"/>
</dbReference>
<dbReference type="CDD" id="cd00383">
    <property type="entry name" value="trans_reg_C"/>
    <property type="match status" value="1"/>
</dbReference>
<organism evidence="12 13">
    <name type="scientific">Novosphingobium umbonatum</name>
    <dbReference type="NCBI Taxonomy" id="1908524"/>
    <lineage>
        <taxon>Bacteria</taxon>
        <taxon>Pseudomonadati</taxon>
        <taxon>Pseudomonadota</taxon>
        <taxon>Alphaproteobacteria</taxon>
        <taxon>Sphingomonadales</taxon>
        <taxon>Sphingomonadaceae</taxon>
        <taxon>Novosphingobium</taxon>
    </lineage>
</organism>
<dbReference type="Gene3D" id="6.10.250.690">
    <property type="match status" value="1"/>
</dbReference>
<dbReference type="Gene3D" id="3.40.50.2300">
    <property type="match status" value="1"/>
</dbReference>
<dbReference type="EMBL" id="SACO01000003">
    <property type="protein sequence ID" value="RVU06303.1"/>
    <property type="molecule type" value="Genomic_DNA"/>
</dbReference>
<dbReference type="PANTHER" id="PTHR48111">
    <property type="entry name" value="REGULATOR OF RPOS"/>
    <property type="match status" value="1"/>
</dbReference>
<dbReference type="InterPro" id="IPR039420">
    <property type="entry name" value="WalR-like"/>
</dbReference>
<feature type="domain" description="Response regulatory" evidence="10">
    <location>
        <begin position="4"/>
        <end position="117"/>
    </location>
</feature>
<dbReference type="FunFam" id="3.40.50.2300:FF:000021">
    <property type="entry name" value="Two-component system response regulator KdpE"/>
    <property type="match status" value="1"/>
</dbReference>
<feature type="DNA-binding region" description="OmpR/PhoB-type" evidence="9">
    <location>
        <begin position="127"/>
        <end position="225"/>
    </location>
</feature>
<dbReference type="GO" id="GO:0045893">
    <property type="term" value="P:positive regulation of DNA-templated transcription"/>
    <property type="evidence" value="ECO:0007669"/>
    <property type="project" value="UniProtKB-ARBA"/>
</dbReference>
<keyword evidence="2" id="KW-0963">Cytoplasm</keyword>
<evidence type="ECO:0000256" key="8">
    <source>
        <dbReference type="PROSITE-ProRule" id="PRU00169"/>
    </source>
</evidence>
<sequence length="229" mass="25211">MTGHILLVDDEPAIVKALRPALRALGHEVTVAKDGTEALAAAMLGDPDVVVLDLGLPDMDGKQVIRQIRESRSTPIIVISARHQEQEKIAALDEGADDYVDKPFVLGELLARVRAALRRKRSETEAPLRFEAGGLSIDFGTREVRLQGEVLKLSPKEYNLLRMLAESAGQVVTQKRLLAAGWGRSEADPQYLRVYIGMLRQKLEERGGAAHMILTEPGVGYRLELPNFT</sequence>
<proteinExistence type="predicted"/>
<dbReference type="InterPro" id="IPR036388">
    <property type="entry name" value="WH-like_DNA-bd_sf"/>
</dbReference>
<keyword evidence="7" id="KW-0804">Transcription</keyword>
<dbReference type="SUPFAM" id="SSF52172">
    <property type="entry name" value="CheY-like"/>
    <property type="match status" value="1"/>
</dbReference>
<feature type="domain" description="OmpR/PhoB-type" evidence="11">
    <location>
        <begin position="127"/>
        <end position="225"/>
    </location>
</feature>
<gene>
    <name evidence="12" type="ORF">EOE18_05590</name>
</gene>
<dbReference type="GO" id="GO:0005829">
    <property type="term" value="C:cytosol"/>
    <property type="evidence" value="ECO:0007669"/>
    <property type="project" value="TreeGrafter"/>
</dbReference>
<dbReference type="InterPro" id="IPR011006">
    <property type="entry name" value="CheY-like_superfamily"/>
</dbReference>
<evidence type="ECO:0000313" key="12">
    <source>
        <dbReference type="EMBL" id="RVU06303.1"/>
    </source>
</evidence>
<keyword evidence="4" id="KW-0902">Two-component regulatory system</keyword>
<evidence type="ECO:0000256" key="3">
    <source>
        <dbReference type="ARBA" id="ARBA00022553"/>
    </source>
</evidence>
<feature type="modified residue" description="4-aspartylphosphate" evidence="8">
    <location>
        <position position="53"/>
    </location>
</feature>
<evidence type="ECO:0000256" key="6">
    <source>
        <dbReference type="ARBA" id="ARBA00023125"/>
    </source>
</evidence>
<dbReference type="Proteomes" id="UP000282837">
    <property type="component" value="Unassembled WGS sequence"/>
</dbReference>
<name>A0A437N8P8_9SPHN</name>
<dbReference type="GO" id="GO:0000987">
    <property type="term" value="F:cis-regulatory region sequence-specific DNA binding"/>
    <property type="evidence" value="ECO:0007669"/>
    <property type="project" value="UniProtKB-ARBA"/>
</dbReference>
<evidence type="ECO:0000313" key="13">
    <source>
        <dbReference type="Proteomes" id="UP000282837"/>
    </source>
</evidence>
<dbReference type="Gene3D" id="1.10.10.10">
    <property type="entry name" value="Winged helix-like DNA-binding domain superfamily/Winged helix DNA-binding domain"/>
    <property type="match status" value="1"/>
</dbReference>
<dbReference type="OrthoDB" id="9802426at2"/>
<evidence type="ECO:0000259" key="10">
    <source>
        <dbReference type="PROSITE" id="PS50110"/>
    </source>
</evidence>
<reference evidence="12 13" key="1">
    <citation type="submission" date="2019-01" db="EMBL/GenBank/DDBJ databases">
        <authorList>
            <person name="Chen W.-M."/>
        </authorList>
    </citation>
    <scope>NUCLEOTIDE SEQUENCE [LARGE SCALE GENOMIC DNA]</scope>
    <source>
        <strain evidence="12 13">FSY-9</strain>
    </source>
</reference>
<comment type="caution">
    <text evidence="12">The sequence shown here is derived from an EMBL/GenBank/DDBJ whole genome shotgun (WGS) entry which is preliminary data.</text>
</comment>
<dbReference type="PROSITE" id="PS50110">
    <property type="entry name" value="RESPONSE_REGULATORY"/>
    <property type="match status" value="1"/>
</dbReference>
<evidence type="ECO:0000256" key="7">
    <source>
        <dbReference type="ARBA" id="ARBA00023163"/>
    </source>
</evidence>
<keyword evidence="6 9" id="KW-0238">DNA-binding</keyword>
<dbReference type="GO" id="GO:0000156">
    <property type="term" value="F:phosphorelay response regulator activity"/>
    <property type="evidence" value="ECO:0007669"/>
    <property type="project" value="TreeGrafter"/>
</dbReference>
<dbReference type="GO" id="GO:0032993">
    <property type="term" value="C:protein-DNA complex"/>
    <property type="evidence" value="ECO:0007669"/>
    <property type="project" value="TreeGrafter"/>
</dbReference>
<comment type="subcellular location">
    <subcellularLocation>
        <location evidence="1">Cytoplasm</location>
    </subcellularLocation>
</comment>